<evidence type="ECO:0000313" key="7">
    <source>
        <dbReference type="EMBL" id="CRZ11917.1"/>
    </source>
</evidence>
<name>A0A0H5REE9_9EUKA</name>
<sequence length="640" mass="72427">IPLSSERKSVAKSSVYLSVNTIEDSRQHRRSSWRQRMESNDVNHNTIKKALSLTFNSSLSVAVRFMVFLGNTDRSDKSSHKINWRPVALFLYRCHSLDQNEVGKYLGSSNDEVFNEQDMNDLRHAFADLLDFTNRPFERALRSFVGDCGFWMPDDETSRNRLLHTFSEAYVRDNRKAFNSVQSAFEIAAAAYNVSNDVNTEEASWVSNLSSCGVPSDQLIDLYRCVKLTPIASRLERLANRQVQGEFERESQLVTQSEMSVHSALAFIRTQAMCRQRFVTGSNSVSIIQSMFKLTWVQYLGCLSAKLDESTSEITLNGLMHGTICGSLLSMPNEAKSFLNVLAKISYIASTTHNAEQQKLNLISGDFMEQPWVKRFLSSPVREGCDQLVDVIQGIKDNVSVNMERNRLVQVQVSVSLNVLSNASRQLTLTSDMLKLCNGGKSILPYRVYLLNDVLLYGKLEKGSVLLKKARAVHLMLCNVQTCSRLPVELSKMKTAVAVSELSYPIEVFHIRKSVIFFSKESKDCTLWVDTMRLLISDATRRHRHRIDAASQAPSVSTTISDQSCYLCLKYFTVFNRKHICPRCRYRVCTTCLTRKLVLPRVVNGQLSSIRAVKVCDGCFAFGRKMSLETMDIGDSQDHI</sequence>
<dbReference type="GO" id="GO:0005085">
    <property type="term" value="F:guanyl-nucleotide exchange factor activity"/>
    <property type="evidence" value="ECO:0007669"/>
    <property type="project" value="InterPro"/>
</dbReference>
<dbReference type="Gene3D" id="1.10.220.20">
    <property type="match status" value="1"/>
</dbReference>
<dbReference type="InterPro" id="IPR011993">
    <property type="entry name" value="PH-like_dom_sf"/>
</dbReference>
<dbReference type="PANTHER" id="PTHR10663:SF375">
    <property type="entry name" value="LD29171P"/>
    <property type="match status" value="1"/>
</dbReference>
<accession>A0A0H5REE9</accession>
<evidence type="ECO:0008006" key="8">
    <source>
        <dbReference type="Google" id="ProtNLM"/>
    </source>
</evidence>
<evidence type="ECO:0000256" key="1">
    <source>
        <dbReference type="ARBA" id="ARBA00022723"/>
    </source>
</evidence>
<dbReference type="Pfam" id="PF01363">
    <property type="entry name" value="FYVE"/>
    <property type="match status" value="1"/>
</dbReference>
<organism evidence="7">
    <name type="scientific">Spongospora subterranea</name>
    <dbReference type="NCBI Taxonomy" id="70186"/>
    <lineage>
        <taxon>Eukaryota</taxon>
        <taxon>Sar</taxon>
        <taxon>Rhizaria</taxon>
        <taxon>Endomyxa</taxon>
        <taxon>Phytomyxea</taxon>
        <taxon>Plasmodiophorida</taxon>
        <taxon>Plasmodiophoridae</taxon>
        <taxon>Spongospora</taxon>
    </lineage>
</organism>
<keyword evidence="2 4" id="KW-0863">Zinc-finger</keyword>
<dbReference type="InterPro" id="IPR023394">
    <property type="entry name" value="Sec7_C_sf"/>
</dbReference>
<dbReference type="SUPFAM" id="SSF50729">
    <property type="entry name" value="PH domain-like"/>
    <property type="match status" value="1"/>
</dbReference>
<dbReference type="GO" id="GO:0032012">
    <property type="term" value="P:regulation of ARF protein signal transduction"/>
    <property type="evidence" value="ECO:0007669"/>
    <property type="project" value="InterPro"/>
</dbReference>
<reference evidence="7" key="1">
    <citation type="submission" date="2015-04" db="EMBL/GenBank/DDBJ databases">
        <title>The genome sequence of the plant pathogenic Rhizarian Plasmodiophora brassicae reveals insights in its biotrophic life cycle and the origin of chitin synthesis.</title>
        <authorList>
            <person name="Schwelm A."/>
            <person name="Fogelqvist J."/>
            <person name="Knaust A."/>
            <person name="Julke S."/>
            <person name="Lilja T."/>
            <person name="Dhandapani V."/>
            <person name="Bonilla-Rosso G."/>
            <person name="Karlsson M."/>
            <person name="Shevchenko A."/>
            <person name="Choi S.R."/>
            <person name="Kim H.G."/>
            <person name="Park J.Y."/>
            <person name="Lim Y.P."/>
            <person name="Ludwig-Muller J."/>
            <person name="Dixelius C."/>
        </authorList>
    </citation>
    <scope>NUCLEOTIDE SEQUENCE</scope>
    <source>
        <tissue evidence="7">Potato root galls</tissue>
    </source>
</reference>
<dbReference type="InterPro" id="IPR013083">
    <property type="entry name" value="Znf_RING/FYVE/PHD"/>
</dbReference>
<protein>
    <recommendedName>
        <fullName evidence="8">FYVE-type domain-containing protein</fullName>
    </recommendedName>
</protein>
<dbReference type="AlphaFoldDB" id="A0A0H5REE9"/>
<dbReference type="Pfam" id="PF01369">
    <property type="entry name" value="Sec7"/>
    <property type="match status" value="1"/>
</dbReference>
<evidence type="ECO:0000259" key="5">
    <source>
        <dbReference type="PROSITE" id="PS50178"/>
    </source>
</evidence>
<dbReference type="SUPFAM" id="SSF48425">
    <property type="entry name" value="Sec7 domain"/>
    <property type="match status" value="1"/>
</dbReference>
<dbReference type="Gene3D" id="2.30.29.30">
    <property type="entry name" value="Pleckstrin-homology domain (PH domain)/Phosphotyrosine-binding domain (PTB)"/>
    <property type="match status" value="1"/>
</dbReference>
<evidence type="ECO:0000256" key="3">
    <source>
        <dbReference type="ARBA" id="ARBA00022833"/>
    </source>
</evidence>
<keyword evidence="1" id="KW-0479">Metal-binding</keyword>
<dbReference type="PROSITE" id="PS50190">
    <property type="entry name" value="SEC7"/>
    <property type="match status" value="1"/>
</dbReference>
<dbReference type="SMART" id="SM00064">
    <property type="entry name" value="FYVE"/>
    <property type="match status" value="1"/>
</dbReference>
<dbReference type="PANTHER" id="PTHR10663">
    <property type="entry name" value="GUANYL-NUCLEOTIDE EXCHANGE FACTOR"/>
    <property type="match status" value="1"/>
</dbReference>
<evidence type="ECO:0000256" key="4">
    <source>
        <dbReference type="PROSITE-ProRule" id="PRU00091"/>
    </source>
</evidence>
<dbReference type="InterPro" id="IPR000306">
    <property type="entry name" value="Znf_FYVE"/>
</dbReference>
<dbReference type="InterPro" id="IPR011011">
    <property type="entry name" value="Znf_FYVE_PHD"/>
</dbReference>
<feature type="domain" description="FYVE-type" evidence="5">
    <location>
        <begin position="559"/>
        <end position="620"/>
    </location>
</feature>
<dbReference type="Gene3D" id="3.30.40.10">
    <property type="entry name" value="Zinc/RING finger domain, C3HC4 (zinc finger)"/>
    <property type="match status" value="1"/>
</dbReference>
<feature type="non-terminal residue" evidence="7">
    <location>
        <position position="640"/>
    </location>
</feature>
<keyword evidence="3" id="KW-0862">Zinc</keyword>
<dbReference type="Gene3D" id="1.10.1000.11">
    <property type="entry name" value="Arf Nucleotide-binding Site Opener,domain 2"/>
    <property type="match status" value="1"/>
</dbReference>
<dbReference type="InterPro" id="IPR035999">
    <property type="entry name" value="Sec7_dom_sf"/>
</dbReference>
<feature type="non-terminal residue" evidence="7">
    <location>
        <position position="1"/>
    </location>
</feature>
<dbReference type="SUPFAM" id="SSF57903">
    <property type="entry name" value="FYVE/PHD zinc finger"/>
    <property type="match status" value="1"/>
</dbReference>
<proteinExistence type="predicted"/>
<dbReference type="InterPro" id="IPR000904">
    <property type="entry name" value="Sec7_dom"/>
</dbReference>
<evidence type="ECO:0000256" key="2">
    <source>
        <dbReference type="ARBA" id="ARBA00022771"/>
    </source>
</evidence>
<dbReference type="GO" id="GO:0008270">
    <property type="term" value="F:zinc ion binding"/>
    <property type="evidence" value="ECO:0007669"/>
    <property type="project" value="UniProtKB-KW"/>
</dbReference>
<dbReference type="EMBL" id="HACM01011475">
    <property type="protein sequence ID" value="CRZ11917.1"/>
    <property type="molecule type" value="Transcribed_RNA"/>
</dbReference>
<dbReference type="PROSITE" id="PS50178">
    <property type="entry name" value="ZF_FYVE"/>
    <property type="match status" value="1"/>
</dbReference>
<feature type="domain" description="SEC7" evidence="6">
    <location>
        <begin position="36"/>
        <end position="250"/>
    </location>
</feature>
<dbReference type="InterPro" id="IPR017455">
    <property type="entry name" value="Znf_FYVE-rel"/>
</dbReference>
<evidence type="ECO:0000259" key="6">
    <source>
        <dbReference type="PROSITE" id="PS50190"/>
    </source>
</evidence>
<dbReference type="SMART" id="SM00222">
    <property type="entry name" value="Sec7"/>
    <property type="match status" value="1"/>
</dbReference>
<dbReference type="CDD" id="cd00065">
    <property type="entry name" value="FYVE_like_SF"/>
    <property type="match status" value="1"/>
</dbReference>